<dbReference type="SMART" id="SM01100">
    <property type="entry name" value="CRAL_TRIO_N"/>
    <property type="match status" value="1"/>
</dbReference>
<dbReference type="SUPFAM" id="SSF46938">
    <property type="entry name" value="CRAL/TRIO N-terminal domain"/>
    <property type="match status" value="1"/>
</dbReference>
<dbReference type="STRING" id="97331.A0A436ZZT1"/>
<dbReference type="Pfam" id="PF00650">
    <property type="entry name" value="CRAL_TRIO"/>
    <property type="match status" value="1"/>
</dbReference>
<dbReference type="AlphaFoldDB" id="A0A436ZZT1"/>
<organism evidence="3 4">
    <name type="scientific">Arthrobotrys flagrans</name>
    <name type="common">Nematode-trapping fungus</name>
    <name type="synonym">Trichothecium flagrans</name>
    <dbReference type="NCBI Taxonomy" id="97331"/>
    <lineage>
        <taxon>Eukaryota</taxon>
        <taxon>Fungi</taxon>
        <taxon>Dikarya</taxon>
        <taxon>Ascomycota</taxon>
        <taxon>Pezizomycotina</taxon>
        <taxon>Orbiliomycetes</taxon>
        <taxon>Orbiliales</taxon>
        <taxon>Orbiliaceae</taxon>
        <taxon>Arthrobotrys</taxon>
    </lineage>
</organism>
<name>A0A436ZZT1_ARTFL</name>
<dbReference type="Pfam" id="PF03765">
    <property type="entry name" value="CRAL_TRIO_N"/>
    <property type="match status" value="1"/>
</dbReference>
<dbReference type="EMBL" id="SAEB01000007">
    <property type="protein sequence ID" value="RVD84510.1"/>
    <property type="molecule type" value="Genomic_DNA"/>
</dbReference>
<protein>
    <recommendedName>
        <fullName evidence="2">CRAL-TRIO domain-containing protein</fullName>
    </recommendedName>
</protein>
<dbReference type="CDD" id="cd00170">
    <property type="entry name" value="SEC14"/>
    <property type="match status" value="1"/>
</dbReference>
<dbReference type="SUPFAM" id="SSF52087">
    <property type="entry name" value="CRAL/TRIO domain"/>
    <property type="match status" value="1"/>
</dbReference>
<comment type="caution">
    <text evidence="3">The sequence shown here is derived from an EMBL/GenBank/DDBJ whole genome shotgun (WGS) entry which is preliminary data.</text>
</comment>
<reference evidence="3 4" key="1">
    <citation type="submission" date="2019-01" db="EMBL/GenBank/DDBJ databases">
        <title>Intercellular communication is required for trap formation in the nematode-trapping fungus Duddingtonia flagrans.</title>
        <authorList>
            <person name="Youssar L."/>
            <person name="Wernet V."/>
            <person name="Hensel N."/>
            <person name="Hildebrandt H.-G."/>
            <person name="Fischer R."/>
        </authorList>
    </citation>
    <scope>NUCLEOTIDE SEQUENCE [LARGE SCALE GENOMIC DNA]</scope>
    <source>
        <strain evidence="3 4">CBS H-5679</strain>
    </source>
</reference>
<keyword evidence="4" id="KW-1185">Reference proteome</keyword>
<dbReference type="OrthoDB" id="1434354at2759"/>
<feature type="compositionally biased region" description="Basic and acidic residues" evidence="1">
    <location>
        <begin position="119"/>
        <end position="137"/>
    </location>
</feature>
<accession>A0A436ZZT1</accession>
<dbReference type="InterPro" id="IPR001251">
    <property type="entry name" value="CRAL-TRIO_dom"/>
</dbReference>
<dbReference type="InterPro" id="IPR036273">
    <property type="entry name" value="CRAL/TRIO_N_dom_sf"/>
</dbReference>
<evidence type="ECO:0000256" key="1">
    <source>
        <dbReference type="SAM" id="MobiDB-lite"/>
    </source>
</evidence>
<evidence type="ECO:0000313" key="3">
    <source>
        <dbReference type="EMBL" id="RVD84510.1"/>
    </source>
</evidence>
<gene>
    <name evidence="3" type="ORF">DFL_006259</name>
</gene>
<dbReference type="VEuPathDB" id="FungiDB:DFL_006259"/>
<dbReference type="PANTHER" id="PTHR45657">
    <property type="entry name" value="CRAL-TRIO DOMAIN-CONTAINING PROTEIN YKL091C-RELATED"/>
    <property type="match status" value="1"/>
</dbReference>
<dbReference type="SMART" id="SM00516">
    <property type="entry name" value="SEC14"/>
    <property type="match status" value="1"/>
</dbReference>
<feature type="compositionally biased region" description="Polar residues" evidence="1">
    <location>
        <begin position="100"/>
        <end position="118"/>
    </location>
</feature>
<dbReference type="InterPro" id="IPR051026">
    <property type="entry name" value="PI/PC_transfer"/>
</dbReference>
<proteinExistence type="predicted"/>
<feature type="region of interest" description="Disordered" evidence="1">
    <location>
        <begin position="99"/>
        <end position="138"/>
    </location>
</feature>
<dbReference type="PANTHER" id="PTHR45657:SF1">
    <property type="entry name" value="CRAL-TRIO DOMAIN-CONTAINING PROTEIN YKL091C-RELATED"/>
    <property type="match status" value="1"/>
</dbReference>
<feature type="domain" description="CRAL-TRIO" evidence="2">
    <location>
        <begin position="220"/>
        <end position="393"/>
    </location>
</feature>
<dbReference type="PROSITE" id="PS50191">
    <property type="entry name" value="CRAL_TRIO"/>
    <property type="match status" value="1"/>
</dbReference>
<sequence>MREPLVKNGFRRSQPSLRTKQALNNKLGKHTIDLVRGHLESSCLRAAVIKHSCSSGRLEKSQRTKEEKKGVEAAPSTPLLVIPWSPSLLFHHHHHHNRYYSESSSAQNKTPQTATMSSEKYDDYNFPHTHPEGKAPEGHPGNVTEIQGAQVHQLRAKLEAQGYTARLDTNTLLRYLRARKFDVGLAEAMFVKAEIWRKDNDIWGKETNLDEIVATWDYPEKPEIFKYYPQYYHKTDKDGRPVYIEQLGKINLTAMGKITSQERMLTNLAVEYERVADPRLPACSRKVGRLLETCCTIMDLKGVGVTTIPSAYGYLKKASAISQDCYPERLGKLYIINAPWGFSTVWSIISGWLDPVTVQKIKVLGSGYASSLLEQIPAENLPVEFGGTCKCEGGCQLSDAGPWNEPEHLGSFFKSGANASGIKPAAAAESALEVTA</sequence>
<dbReference type="Gene3D" id="3.40.525.10">
    <property type="entry name" value="CRAL-TRIO lipid binding domain"/>
    <property type="match status" value="1"/>
</dbReference>
<dbReference type="InterPro" id="IPR011074">
    <property type="entry name" value="CRAL/TRIO_N_dom"/>
</dbReference>
<feature type="region of interest" description="Disordered" evidence="1">
    <location>
        <begin position="54"/>
        <end position="74"/>
    </location>
</feature>
<dbReference type="Proteomes" id="UP000283090">
    <property type="component" value="Unassembled WGS sequence"/>
</dbReference>
<dbReference type="InterPro" id="IPR036865">
    <property type="entry name" value="CRAL-TRIO_dom_sf"/>
</dbReference>
<dbReference type="Gene3D" id="1.10.8.20">
    <property type="entry name" value="N-terminal domain of phosphatidylinositol transfer protein sec14p"/>
    <property type="match status" value="1"/>
</dbReference>
<dbReference type="RefSeq" id="XP_067490054.1">
    <property type="nucleotide sequence ID" value="XM_067635646.1"/>
</dbReference>
<evidence type="ECO:0000259" key="2">
    <source>
        <dbReference type="PROSITE" id="PS50191"/>
    </source>
</evidence>
<feature type="compositionally biased region" description="Basic and acidic residues" evidence="1">
    <location>
        <begin position="57"/>
        <end position="71"/>
    </location>
</feature>
<evidence type="ECO:0000313" key="4">
    <source>
        <dbReference type="Proteomes" id="UP000283090"/>
    </source>
</evidence>
<dbReference type="GeneID" id="93588570"/>